<protein>
    <submittedName>
        <fullName evidence="2">Sulfurtransferase</fullName>
    </submittedName>
</protein>
<reference evidence="2 3" key="1">
    <citation type="submission" date="2019-04" db="EMBL/GenBank/DDBJ databases">
        <title>Draft genome sequence of Gemmobacter aestuarii sp. nov.</title>
        <authorList>
            <person name="Hameed A."/>
            <person name="Lin S.-Y."/>
            <person name="Shahina M."/>
            <person name="Lai W.-A."/>
            <person name="Young C.-C."/>
        </authorList>
    </citation>
    <scope>NUCLEOTIDE SEQUENCE [LARGE SCALE GENOMIC DNA]</scope>
    <source>
        <strain evidence="2 3">CC-PW-75</strain>
    </source>
</reference>
<proteinExistence type="predicted"/>
<evidence type="ECO:0000313" key="2">
    <source>
        <dbReference type="EMBL" id="THD84198.1"/>
    </source>
</evidence>
<dbReference type="OrthoDB" id="9807812at2"/>
<organism evidence="2 3">
    <name type="scientific">Aliigemmobacter aestuarii</name>
    <dbReference type="NCBI Taxonomy" id="1445661"/>
    <lineage>
        <taxon>Bacteria</taxon>
        <taxon>Pseudomonadati</taxon>
        <taxon>Pseudomonadota</taxon>
        <taxon>Alphaproteobacteria</taxon>
        <taxon>Rhodobacterales</taxon>
        <taxon>Paracoccaceae</taxon>
        <taxon>Aliigemmobacter</taxon>
    </lineage>
</organism>
<dbReference type="AlphaFoldDB" id="A0A4S3MP52"/>
<accession>A0A4S3MP52</accession>
<feature type="domain" description="Rhodanese" evidence="1">
    <location>
        <begin position="27"/>
        <end position="123"/>
    </location>
</feature>
<gene>
    <name evidence="2" type="ORF">E7811_00080</name>
</gene>
<dbReference type="SMART" id="SM00450">
    <property type="entry name" value="RHOD"/>
    <property type="match status" value="1"/>
</dbReference>
<dbReference type="InterPro" id="IPR036873">
    <property type="entry name" value="Rhodanese-like_dom_sf"/>
</dbReference>
<keyword evidence="3" id="KW-1185">Reference proteome</keyword>
<comment type="caution">
    <text evidence="2">The sequence shown here is derived from an EMBL/GenBank/DDBJ whole genome shotgun (WGS) entry which is preliminary data.</text>
</comment>
<dbReference type="PANTHER" id="PTHR43031:SF1">
    <property type="entry name" value="PYRIDINE NUCLEOTIDE-DISULPHIDE OXIDOREDUCTASE"/>
    <property type="match status" value="1"/>
</dbReference>
<dbReference type="GO" id="GO:0016740">
    <property type="term" value="F:transferase activity"/>
    <property type="evidence" value="ECO:0007669"/>
    <property type="project" value="UniProtKB-KW"/>
</dbReference>
<name>A0A4S3MP52_9RHOB</name>
<sequence length="124" mass="12957">MFGFLNPASRNAGAGRIDPKDAVARAASGELTVIDVRDISELKSSGKAKGALHVPLMMLATRCDPNSPECLSALSVEKPVALYCASGARSQMAAGMLAKMGYAEVYNLGGLYDWHAAGGQIERA</sequence>
<dbReference type="InterPro" id="IPR050229">
    <property type="entry name" value="GlpE_sulfurtransferase"/>
</dbReference>
<dbReference type="RefSeq" id="WP_136392580.1">
    <property type="nucleotide sequence ID" value="NZ_SSND01000001.1"/>
</dbReference>
<dbReference type="Proteomes" id="UP000309450">
    <property type="component" value="Unassembled WGS sequence"/>
</dbReference>
<dbReference type="Gene3D" id="3.40.250.10">
    <property type="entry name" value="Rhodanese-like domain"/>
    <property type="match status" value="1"/>
</dbReference>
<keyword evidence="2" id="KW-0808">Transferase</keyword>
<evidence type="ECO:0000313" key="3">
    <source>
        <dbReference type="Proteomes" id="UP000309450"/>
    </source>
</evidence>
<dbReference type="EMBL" id="SSND01000001">
    <property type="protein sequence ID" value="THD84198.1"/>
    <property type="molecule type" value="Genomic_DNA"/>
</dbReference>
<dbReference type="PROSITE" id="PS50206">
    <property type="entry name" value="RHODANESE_3"/>
    <property type="match status" value="1"/>
</dbReference>
<dbReference type="SUPFAM" id="SSF52821">
    <property type="entry name" value="Rhodanese/Cell cycle control phosphatase"/>
    <property type="match status" value="1"/>
</dbReference>
<dbReference type="Pfam" id="PF00581">
    <property type="entry name" value="Rhodanese"/>
    <property type="match status" value="1"/>
</dbReference>
<dbReference type="InterPro" id="IPR001763">
    <property type="entry name" value="Rhodanese-like_dom"/>
</dbReference>
<evidence type="ECO:0000259" key="1">
    <source>
        <dbReference type="PROSITE" id="PS50206"/>
    </source>
</evidence>
<dbReference type="PANTHER" id="PTHR43031">
    <property type="entry name" value="FAD-DEPENDENT OXIDOREDUCTASE"/>
    <property type="match status" value="1"/>
</dbReference>